<evidence type="ECO:0000313" key="3">
    <source>
        <dbReference type="Proteomes" id="UP001501591"/>
    </source>
</evidence>
<gene>
    <name evidence="2" type="ORF">GCM10022383_08570</name>
</gene>
<keyword evidence="2" id="KW-0560">Oxidoreductase</keyword>
<keyword evidence="2" id="KW-0503">Monooxygenase</keyword>
<comment type="caution">
    <text evidence="2">The sequence shown here is derived from an EMBL/GenBank/DDBJ whole genome shotgun (WGS) entry which is preliminary data.</text>
</comment>
<dbReference type="Gene3D" id="3.30.70.100">
    <property type="match status" value="1"/>
</dbReference>
<proteinExistence type="predicted"/>
<feature type="domain" description="ABM" evidence="1">
    <location>
        <begin position="3"/>
        <end position="93"/>
    </location>
</feature>
<dbReference type="RefSeq" id="WP_344818273.1">
    <property type="nucleotide sequence ID" value="NZ_BAABCP010000001.1"/>
</dbReference>
<evidence type="ECO:0000313" key="2">
    <source>
        <dbReference type="EMBL" id="GAA3932306.1"/>
    </source>
</evidence>
<sequence>MPFVHITALTFPAGAGDEIERRFAARKRAVDQADGFLDFELLRPAFGDERYFVLTRWESREAYEAWSSARVPADREDDRRRGMRVDLMGFDVVPIDEA</sequence>
<dbReference type="PROSITE" id="PS51725">
    <property type="entry name" value="ABM"/>
    <property type="match status" value="1"/>
</dbReference>
<organism evidence="2 3">
    <name type="scientific">Microbacterium soli</name>
    <dbReference type="NCBI Taxonomy" id="446075"/>
    <lineage>
        <taxon>Bacteria</taxon>
        <taxon>Bacillati</taxon>
        <taxon>Actinomycetota</taxon>
        <taxon>Actinomycetes</taxon>
        <taxon>Micrococcales</taxon>
        <taxon>Microbacteriaceae</taxon>
        <taxon>Microbacterium</taxon>
    </lineage>
</organism>
<dbReference type="InterPro" id="IPR011008">
    <property type="entry name" value="Dimeric_a/b-barrel"/>
</dbReference>
<dbReference type="Pfam" id="PF03992">
    <property type="entry name" value="ABM"/>
    <property type="match status" value="1"/>
</dbReference>
<dbReference type="Proteomes" id="UP001501591">
    <property type="component" value="Unassembled WGS sequence"/>
</dbReference>
<dbReference type="EMBL" id="BAABCP010000001">
    <property type="protein sequence ID" value="GAA3932306.1"/>
    <property type="molecule type" value="Genomic_DNA"/>
</dbReference>
<accession>A0ABP7MXL9</accession>
<dbReference type="GO" id="GO:0004497">
    <property type="term" value="F:monooxygenase activity"/>
    <property type="evidence" value="ECO:0007669"/>
    <property type="project" value="UniProtKB-KW"/>
</dbReference>
<evidence type="ECO:0000259" key="1">
    <source>
        <dbReference type="PROSITE" id="PS51725"/>
    </source>
</evidence>
<reference evidence="3" key="1">
    <citation type="journal article" date="2019" name="Int. J. Syst. Evol. Microbiol.">
        <title>The Global Catalogue of Microorganisms (GCM) 10K type strain sequencing project: providing services to taxonomists for standard genome sequencing and annotation.</title>
        <authorList>
            <consortium name="The Broad Institute Genomics Platform"/>
            <consortium name="The Broad Institute Genome Sequencing Center for Infectious Disease"/>
            <person name="Wu L."/>
            <person name="Ma J."/>
        </authorList>
    </citation>
    <scope>NUCLEOTIDE SEQUENCE [LARGE SCALE GENOMIC DNA]</scope>
    <source>
        <strain evidence="3">JCM 17024</strain>
    </source>
</reference>
<protein>
    <submittedName>
        <fullName evidence="2">Antibiotic biosynthesis monooxygenase</fullName>
    </submittedName>
</protein>
<dbReference type="SUPFAM" id="SSF54909">
    <property type="entry name" value="Dimeric alpha+beta barrel"/>
    <property type="match status" value="1"/>
</dbReference>
<dbReference type="InterPro" id="IPR007138">
    <property type="entry name" value="ABM_dom"/>
</dbReference>
<keyword evidence="3" id="KW-1185">Reference proteome</keyword>
<dbReference type="PANTHER" id="PTHR34474">
    <property type="entry name" value="SIGNAL TRANSDUCTION PROTEIN TRAP"/>
    <property type="match status" value="1"/>
</dbReference>
<dbReference type="InterPro" id="IPR050404">
    <property type="entry name" value="Heme-degrading_MO"/>
</dbReference>
<name>A0ABP7MXL9_9MICO</name>
<dbReference type="PANTHER" id="PTHR34474:SF2">
    <property type="entry name" value="SIGNAL TRANSDUCTION PROTEIN TRAP"/>
    <property type="match status" value="1"/>
</dbReference>